<dbReference type="InterPro" id="IPR001611">
    <property type="entry name" value="Leu-rich_rpt"/>
</dbReference>
<feature type="transmembrane region" description="Helical" evidence="10">
    <location>
        <begin position="120"/>
        <end position="140"/>
    </location>
</feature>
<organism evidence="12 13">
    <name type="scientific">Nepenthes gracilis</name>
    <name type="common">Slender pitcher plant</name>
    <dbReference type="NCBI Taxonomy" id="150966"/>
    <lineage>
        <taxon>Eukaryota</taxon>
        <taxon>Viridiplantae</taxon>
        <taxon>Streptophyta</taxon>
        <taxon>Embryophyta</taxon>
        <taxon>Tracheophyta</taxon>
        <taxon>Spermatophyta</taxon>
        <taxon>Magnoliopsida</taxon>
        <taxon>eudicotyledons</taxon>
        <taxon>Gunneridae</taxon>
        <taxon>Pentapetalae</taxon>
        <taxon>Caryophyllales</taxon>
        <taxon>Nepenthaceae</taxon>
        <taxon>Nepenthes</taxon>
    </lineage>
</organism>
<feature type="domain" description="Leucine-rich repeat-containing N-terminal plant-type" evidence="11">
    <location>
        <begin position="142"/>
        <end position="176"/>
    </location>
</feature>
<name>A0AAD3S6P8_NEPGR</name>
<evidence type="ECO:0000256" key="4">
    <source>
        <dbReference type="ARBA" id="ARBA00022729"/>
    </source>
</evidence>
<dbReference type="SMART" id="SM00369">
    <property type="entry name" value="LRR_TYP"/>
    <property type="match status" value="4"/>
</dbReference>
<sequence length="420" mass="46002">MGKKQKTKTYAVWAERNQTDTDIQPFKTVTALAFKLGRPCTHVLSFSLLSLLLLPPPPTSPIYSHYRLHFHGFPKKLNTFHFPVFLTASTPKSPHLTALSQSFSTAAASKMKKRDVGTKLRIMSLAIFSSFFMFADSQAISADASVMLALKQSLNPPKDIGWSDPDPCKWTHVACSEDKRVTRIQIGHQSLQGTLVSNLSSLSQLERLELQFNNLSGPLPSLSGLSSLQVVMLSDNQFSSVPEDFFSGLSSLQSVDMDNNPFSSWEIPESITNASSLQNFSANSANISGKIPGFFGPDEFPGLVNLHLAFNNLEGELPASFSGSQIQSLWVNGQKSVGKLDGRINVIQNMTLLREIWLHSNAFSGPLPNFSGLTNLQALSLRDNMFTGIVPLSLVNLGSLEVVNLTNNFLQGPIPVFKAQ</sequence>
<dbReference type="PANTHER" id="PTHR47986">
    <property type="entry name" value="OSJNBA0070M12.3 PROTEIN"/>
    <property type="match status" value="1"/>
</dbReference>
<dbReference type="InterPro" id="IPR003591">
    <property type="entry name" value="Leu-rich_rpt_typical-subtyp"/>
</dbReference>
<dbReference type="Pfam" id="PF13855">
    <property type="entry name" value="LRR_8"/>
    <property type="match status" value="1"/>
</dbReference>
<dbReference type="Pfam" id="PF08263">
    <property type="entry name" value="LRRNT_2"/>
    <property type="match status" value="1"/>
</dbReference>
<dbReference type="EMBL" id="BSYO01000005">
    <property type="protein sequence ID" value="GMH05151.1"/>
    <property type="molecule type" value="Genomic_DNA"/>
</dbReference>
<dbReference type="Gene3D" id="3.80.10.10">
    <property type="entry name" value="Ribonuclease Inhibitor"/>
    <property type="match status" value="1"/>
</dbReference>
<keyword evidence="5" id="KW-0677">Repeat</keyword>
<accession>A0AAD3S6P8</accession>
<evidence type="ECO:0000256" key="8">
    <source>
        <dbReference type="ARBA" id="ARBA00023170"/>
    </source>
</evidence>
<keyword evidence="2" id="KW-0433">Leucine-rich repeat</keyword>
<keyword evidence="9" id="KW-0325">Glycoprotein</keyword>
<comment type="caution">
    <text evidence="12">The sequence shown here is derived from an EMBL/GenBank/DDBJ whole genome shotgun (WGS) entry which is preliminary data.</text>
</comment>
<dbReference type="PANTHER" id="PTHR47986:SF29">
    <property type="entry name" value="RECEPTOR PROTEIN KINASE TMK1"/>
    <property type="match status" value="1"/>
</dbReference>
<evidence type="ECO:0000313" key="12">
    <source>
        <dbReference type="EMBL" id="GMH05151.1"/>
    </source>
</evidence>
<keyword evidence="7 10" id="KW-0472">Membrane</keyword>
<dbReference type="InterPro" id="IPR013210">
    <property type="entry name" value="LRR_N_plant-typ"/>
</dbReference>
<evidence type="ECO:0000256" key="10">
    <source>
        <dbReference type="SAM" id="Phobius"/>
    </source>
</evidence>
<evidence type="ECO:0000313" key="13">
    <source>
        <dbReference type="Proteomes" id="UP001279734"/>
    </source>
</evidence>
<evidence type="ECO:0000256" key="6">
    <source>
        <dbReference type="ARBA" id="ARBA00022989"/>
    </source>
</evidence>
<keyword evidence="3 10" id="KW-0812">Transmembrane</keyword>
<dbReference type="InterPro" id="IPR052422">
    <property type="entry name" value="Auxin_Ser/Thr_Kinase"/>
</dbReference>
<evidence type="ECO:0000256" key="9">
    <source>
        <dbReference type="ARBA" id="ARBA00023180"/>
    </source>
</evidence>
<dbReference type="SUPFAM" id="SSF52058">
    <property type="entry name" value="L domain-like"/>
    <property type="match status" value="1"/>
</dbReference>
<comment type="subcellular location">
    <subcellularLocation>
        <location evidence="1">Membrane</location>
        <topology evidence="1">Single-pass membrane protein</topology>
    </subcellularLocation>
</comment>
<dbReference type="GO" id="GO:0016020">
    <property type="term" value="C:membrane"/>
    <property type="evidence" value="ECO:0007669"/>
    <property type="project" value="UniProtKB-SubCell"/>
</dbReference>
<keyword evidence="4" id="KW-0732">Signal</keyword>
<proteinExistence type="predicted"/>
<keyword evidence="13" id="KW-1185">Reference proteome</keyword>
<reference evidence="12" key="1">
    <citation type="submission" date="2023-05" db="EMBL/GenBank/DDBJ databases">
        <title>Nepenthes gracilis genome sequencing.</title>
        <authorList>
            <person name="Fukushima K."/>
        </authorList>
    </citation>
    <scope>NUCLEOTIDE SEQUENCE</scope>
    <source>
        <strain evidence="12">SING2019-196</strain>
    </source>
</reference>
<keyword evidence="8" id="KW-0675">Receptor</keyword>
<evidence type="ECO:0000256" key="5">
    <source>
        <dbReference type="ARBA" id="ARBA00022737"/>
    </source>
</evidence>
<dbReference type="FunFam" id="3.80.10.10:FF:000190">
    <property type="entry name" value="Receptor-like kinase TMK4"/>
    <property type="match status" value="1"/>
</dbReference>
<dbReference type="Proteomes" id="UP001279734">
    <property type="component" value="Unassembled WGS sequence"/>
</dbReference>
<gene>
    <name evidence="12" type="ORF">Nepgr_006991</name>
</gene>
<evidence type="ECO:0000256" key="2">
    <source>
        <dbReference type="ARBA" id="ARBA00022614"/>
    </source>
</evidence>
<evidence type="ECO:0000256" key="7">
    <source>
        <dbReference type="ARBA" id="ARBA00023136"/>
    </source>
</evidence>
<protein>
    <recommendedName>
        <fullName evidence="11">Leucine-rich repeat-containing N-terminal plant-type domain-containing protein</fullName>
    </recommendedName>
</protein>
<dbReference type="Pfam" id="PF00560">
    <property type="entry name" value="LRR_1"/>
    <property type="match status" value="2"/>
</dbReference>
<dbReference type="AlphaFoldDB" id="A0AAD3S6P8"/>
<keyword evidence="6 10" id="KW-1133">Transmembrane helix</keyword>
<evidence type="ECO:0000259" key="11">
    <source>
        <dbReference type="Pfam" id="PF08263"/>
    </source>
</evidence>
<evidence type="ECO:0000256" key="3">
    <source>
        <dbReference type="ARBA" id="ARBA00022692"/>
    </source>
</evidence>
<evidence type="ECO:0000256" key="1">
    <source>
        <dbReference type="ARBA" id="ARBA00004167"/>
    </source>
</evidence>
<dbReference type="InterPro" id="IPR032675">
    <property type="entry name" value="LRR_dom_sf"/>
</dbReference>